<keyword evidence="1 2" id="KW-0808">Transferase</keyword>
<dbReference type="EMBL" id="SMKW01000031">
    <property type="protein sequence ID" value="TDD48177.1"/>
    <property type="molecule type" value="Genomic_DNA"/>
</dbReference>
<sequence>MPHTHSSAQASGVLSGVVVVSLEQAVAAPFATRQLADLGARVIKVERPGAGDLARGYDTTVKGMASHFVWLNRGKESIELDVKSAAGREVLGKLIDRADVVVQNLAPGAAERLGVGAADLRQARPELITCDISGYGAGGPYSKQKAYDLLIQCEAGLVSITGTEETPSKVGLSIADIATGMYAYTGILTALLERQRSGRGAALEVSMLEALGEWMGYPLHYTCYGGTAPARAGASHATIAPYGPFTAGDGVTINLGLQNEREWKRFCDVVLENPDLVSDPRFADNSSRVANRAELDGIIAGIFATFSSDEALRRLDAAPIAYARQRTVAEFAEHPQLRARDRWRPVRTPVGEIEALVPPVTVAGNEALMRPVPALGEHTESVLTWLDEQ</sequence>
<dbReference type="AlphaFoldDB" id="A0A4V2YLV5"/>
<proteinExistence type="predicted"/>
<reference evidence="2 3" key="1">
    <citation type="submission" date="2019-03" db="EMBL/GenBank/DDBJ databases">
        <title>Draft genome sequences of novel Actinobacteria.</title>
        <authorList>
            <person name="Sahin N."/>
            <person name="Ay H."/>
            <person name="Saygin H."/>
        </authorList>
    </citation>
    <scope>NUCLEOTIDE SEQUENCE [LARGE SCALE GENOMIC DNA]</scope>
    <source>
        <strain evidence="2 3">7K502</strain>
    </source>
</reference>
<dbReference type="PANTHER" id="PTHR48207">
    <property type="entry name" value="SUCCINATE--HYDROXYMETHYLGLUTARATE COA-TRANSFERASE"/>
    <property type="match status" value="1"/>
</dbReference>
<dbReference type="InterPro" id="IPR044855">
    <property type="entry name" value="CoA-Trfase_III_dom3_sf"/>
</dbReference>
<dbReference type="PANTHER" id="PTHR48207:SF3">
    <property type="entry name" value="SUCCINATE--HYDROXYMETHYLGLUTARATE COA-TRANSFERASE"/>
    <property type="match status" value="1"/>
</dbReference>
<name>A0A4V2YLV5_9PSEU</name>
<comment type="caution">
    <text evidence="2">The sequence shown here is derived from an EMBL/GenBank/DDBJ whole genome shotgun (WGS) entry which is preliminary data.</text>
</comment>
<dbReference type="Gene3D" id="3.40.50.10540">
    <property type="entry name" value="Crotonobetainyl-coa:carnitine coa-transferase, domain 1"/>
    <property type="match status" value="1"/>
</dbReference>
<gene>
    <name evidence="2" type="ORF">E1288_23100</name>
</gene>
<dbReference type="Pfam" id="PF02515">
    <property type="entry name" value="CoA_transf_3"/>
    <property type="match status" value="1"/>
</dbReference>
<organism evidence="2 3">
    <name type="scientific">Saccharopolyspora elongata</name>
    <dbReference type="NCBI Taxonomy" id="2530387"/>
    <lineage>
        <taxon>Bacteria</taxon>
        <taxon>Bacillati</taxon>
        <taxon>Actinomycetota</taxon>
        <taxon>Actinomycetes</taxon>
        <taxon>Pseudonocardiales</taxon>
        <taxon>Pseudonocardiaceae</taxon>
        <taxon>Saccharopolyspora</taxon>
    </lineage>
</organism>
<dbReference type="GO" id="GO:0008410">
    <property type="term" value="F:CoA-transferase activity"/>
    <property type="evidence" value="ECO:0007669"/>
    <property type="project" value="TreeGrafter"/>
</dbReference>
<evidence type="ECO:0000313" key="3">
    <source>
        <dbReference type="Proteomes" id="UP000294947"/>
    </source>
</evidence>
<protein>
    <submittedName>
        <fullName evidence="2">CoA transferase</fullName>
    </submittedName>
</protein>
<evidence type="ECO:0000256" key="1">
    <source>
        <dbReference type="ARBA" id="ARBA00022679"/>
    </source>
</evidence>
<dbReference type="OrthoDB" id="9797653at2"/>
<dbReference type="Proteomes" id="UP000294947">
    <property type="component" value="Unassembled WGS sequence"/>
</dbReference>
<dbReference type="InterPro" id="IPR003673">
    <property type="entry name" value="CoA-Trfase_fam_III"/>
</dbReference>
<dbReference type="Gene3D" id="3.30.1540.10">
    <property type="entry name" value="formyl-coa transferase, domain 3"/>
    <property type="match status" value="1"/>
</dbReference>
<keyword evidence="3" id="KW-1185">Reference proteome</keyword>
<dbReference type="InterPro" id="IPR023606">
    <property type="entry name" value="CoA-Trfase_III_dom_1_sf"/>
</dbReference>
<evidence type="ECO:0000313" key="2">
    <source>
        <dbReference type="EMBL" id="TDD48177.1"/>
    </source>
</evidence>
<dbReference type="RefSeq" id="WP_132488358.1">
    <property type="nucleotide sequence ID" value="NZ_SMKW01000031.1"/>
</dbReference>
<accession>A0A4V2YLV5</accession>
<dbReference type="SUPFAM" id="SSF89796">
    <property type="entry name" value="CoA-transferase family III (CaiB/BaiF)"/>
    <property type="match status" value="1"/>
</dbReference>
<dbReference type="InterPro" id="IPR050483">
    <property type="entry name" value="CoA-transferase_III_domain"/>
</dbReference>